<dbReference type="Proteomes" id="UP001626537">
    <property type="component" value="Chromosome"/>
</dbReference>
<dbReference type="Gene3D" id="1.20.1440.30">
    <property type="entry name" value="Biosynthetic Protein domain"/>
    <property type="match status" value="1"/>
</dbReference>
<dbReference type="PROSITE" id="PS01279">
    <property type="entry name" value="PCMT"/>
    <property type="match status" value="1"/>
</dbReference>
<dbReference type="InterPro" id="IPR029063">
    <property type="entry name" value="SAM-dependent_MTases_sf"/>
</dbReference>
<dbReference type="SUPFAM" id="SSF159501">
    <property type="entry name" value="EreA/ChaN-like"/>
    <property type="match status" value="1"/>
</dbReference>
<dbReference type="CDD" id="cd02440">
    <property type="entry name" value="AdoMet_MTases"/>
    <property type="match status" value="1"/>
</dbReference>
<name>A0ABZ0I2P9_9GAMM</name>
<dbReference type="Gene3D" id="3.40.1660.10">
    <property type="entry name" value="EreA-like (biosynthetic domain)"/>
    <property type="match status" value="1"/>
</dbReference>
<dbReference type="NCBIfam" id="NF001453">
    <property type="entry name" value="PRK00312.1"/>
    <property type="match status" value="1"/>
</dbReference>
<dbReference type="HAMAP" id="MF_00090">
    <property type="entry name" value="PIMT"/>
    <property type="match status" value="1"/>
</dbReference>
<dbReference type="CDD" id="cd14728">
    <property type="entry name" value="Ere-like"/>
    <property type="match status" value="1"/>
</dbReference>
<dbReference type="SUPFAM" id="SSF53335">
    <property type="entry name" value="S-adenosyl-L-methionine-dependent methyltransferases"/>
    <property type="match status" value="1"/>
</dbReference>
<dbReference type="GO" id="GO:0004719">
    <property type="term" value="F:protein-L-isoaspartate (D-aspartate) O-methyltransferase activity"/>
    <property type="evidence" value="ECO:0007669"/>
    <property type="project" value="UniProtKB-EC"/>
</dbReference>
<comment type="function">
    <text evidence="2">Catalyzes the methyl esterification of L-isoaspartyl residues in peptides and proteins that result from spontaneous decomposition of normal L-aspartyl and L-asparaginyl residues. It plays a role in the repair and/or degradation of damaged proteins.</text>
</comment>
<comment type="subcellular location">
    <subcellularLocation>
        <location evidence="2">Cytoplasm</location>
    </subcellularLocation>
</comment>
<dbReference type="InterPro" id="IPR000682">
    <property type="entry name" value="PCMT"/>
</dbReference>
<dbReference type="Gene3D" id="3.30.1870.10">
    <property type="entry name" value="EreA-like, domain 2"/>
    <property type="match status" value="1"/>
</dbReference>
<comment type="catalytic activity">
    <reaction evidence="2">
        <text>[protein]-L-isoaspartate + S-adenosyl-L-methionine = [protein]-L-isoaspartate alpha-methyl ester + S-adenosyl-L-homocysteine</text>
        <dbReference type="Rhea" id="RHEA:12705"/>
        <dbReference type="Rhea" id="RHEA-COMP:12143"/>
        <dbReference type="Rhea" id="RHEA-COMP:12144"/>
        <dbReference type="ChEBI" id="CHEBI:57856"/>
        <dbReference type="ChEBI" id="CHEBI:59789"/>
        <dbReference type="ChEBI" id="CHEBI:90596"/>
        <dbReference type="ChEBI" id="CHEBI:90598"/>
        <dbReference type="EC" id="2.1.1.77"/>
    </reaction>
</comment>
<gene>
    <name evidence="2" type="primary">pcm</name>
    <name evidence="3" type="ORF">R0135_15145</name>
</gene>
<dbReference type="Gene3D" id="3.40.50.150">
    <property type="entry name" value="Vaccinia Virus protein VP39"/>
    <property type="match status" value="1"/>
</dbReference>
<protein>
    <recommendedName>
        <fullName evidence="2">Protein-L-isoaspartate O-methyltransferase</fullName>
        <ecNumber evidence="2">2.1.1.77</ecNumber>
    </recommendedName>
    <alternativeName>
        <fullName evidence="2">L-isoaspartyl protein carboxyl methyltransferase</fullName>
    </alternativeName>
    <alternativeName>
        <fullName evidence="2">Protein L-isoaspartyl methyltransferase</fullName>
    </alternativeName>
    <alternativeName>
        <fullName evidence="2">Protein-beta-aspartate methyltransferase</fullName>
        <shortName evidence="2">PIMT</shortName>
    </alternativeName>
</protein>
<keyword evidence="2" id="KW-0963">Cytoplasm</keyword>
<keyword evidence="2 3" id="KW-0489">Methyltransferase</keyword>
<evidence type="ECO:0000256" key="1">
    <source>
        <dbReference type="ARBA" id="ARBA00005369"/>
    </source>
</evidence>
<dbReference type="InterPro" id="IPR007815">
    <property type="entry name" value="Emycin_Estase"/>
</dbReference>
<dbReference type="EMBL" id="CP136864">
    <property type="protein sequence ID" value="WOJ93104.1"/>
    <property type="molecule type" value="Genomic_DNA"/>
</dbReference>
<evidence type="ECO:0000313" key="3">
    <source>
        <dbReference type="EMBL" id="WOJ93104.1"/>
    </source>
</evidence>
<dbReference type="InterPro" id="IPR052036">
    <property type="entry name" value="Hydrolase/PRTase-associated"/>
</dbReference>
<feature type="active site" evidence="2">
    <location>
        <position position="62"/>
    </location>
</feature>
<dbReference type="PANTHER" id="PTHR31299">
    <property type="entry name" value="ESTERASE, PUTATIVE (AFU_ORTHOLOGUE AFUA_1G05850)-RELATED"/>
    <property type="match status" value="1"/>
</dbReference>
<evidence type="ECO:0000256" key="2">
    <source>
        <dbReference type="HAMAP-Rule" id="MF_00090"/>
    </source>
</evidence>
<reference evidence="3 4" key="1">
    <citation type="submission" date="2023-10" db="EMBL/GenBank/DDBJ databases">
        <title>Two novel species belonging to the OM43/NOR5 clade.</title>
        <authorList>
            <person name="Park M."/>
        </authorList>
    </citation>
    <scope>NUCLEOTIDE SEQUENCE [LARGE SCALE GENOMIC DNA]</scope>
    <source>
        <strain evidence="3 4">IMCC43200</strain>
    </source>
</reference>
<keyword evidence="2 3" id="KW-0808">Transferase</keyword>
<dbReference type="GO" id="GO:0032259">
    <property type="term" value="P:methylation"/>
    <property type="evidence" value="ECO:0007669"/>
    <property type="project" value="UniProtKB-KW"/>
</dbReference>
<accession>A0ABZ0I2P9</accession>
<proteinExistence type="inferred from homology"/>
<keyword evidence="2" id="KW-0949">S-adenosyl-L-methionine</keyword>
<dbReference type="EC" id="2.1.1.77" evidence="2"/>
<dbReference type="Pfam" id="PF01135">
    <property type="entry name" value="PCMT"/>
    <property type="match status" value="1"/>
</dbReference>
<dbReference type="Pfam" id="PF05139">
    <property type="entry name" value="Erythro_esteras"/>
    <property type="match status" value="1"/>
</dbReference>
<evidence type="ECO:0000313" key="4">
    <source>
        <dbReference type="Proteomes" id="UP001626537"/>
    </source>
</evidence>
<sequence length="661" mass="74407">MGRFEDLKKQMIDHQLAARGLRDETVLRAINAVPREEFVPTELVEFSYSDSPLPIAASQTISQPYIVALMTAALELQPTDRALEVGTGSGYAAAVLAQICKEVFTIERHRILVDTARERLQAQGYTNIDVRHGDGTLGWPEEAPFDAIVVAAGGPEVPDTLKQQLAVGGRLVIPVGADLRRQQLIRVRRVSEQEFLEEDLGSVRFVPLIGAAGWADESATVVATDRAKKPLPEIIYDSSEHFASIDHADLHKLLERIGDSRLVLLGEASHGTAEFYEMRARITQALIEKKGFVAVAVEADWPDAAHIDHYIHGTSPSPLLESTPFSRFPNWMWANHSVLKFTRWLKNHNEEIISQDKKVGFYGLDLYSLNSSIEAVLTYLDSVDAETAQVARTRYGCLTPWANDPGMYGRVMITGSYRACEQDVVATLQDLLKKRLEYAKSDGDRYFDAEQNARLVINAERYYRTMYYADKNSWNQRDQHMFDALEAVMAFRGPQSKIVIWEHNSHIGDARATEMSARGEHNIGQLVRQKYGAQAYNIGFGTDHGTVAAASEWGGPMEVKSVQPSHIDSYERVCHEVRTDNFFLPLRFPLQEITRKTLLAERLERAIGVIYRPETELQSHYFYASLPQQFDEYIWLDETHAVEPLSKQTTGGMPDTFPFGL</sequence>
<dbReference type="PANTHER" id="PTHR31299:SF0">
    <property type="entry name" value="ESTERASE, PUTATIVE (AFU_ORTHOLOGUE AFUA_1G05850)-RELATED"/>
    <property type="match status" value="1"/>
</dbReference>
<keyword evidence="4" id="KW-1185">Reference proteome</keyword>
<dbReference type="NCBIfam" id="TIGR00080">
    <property type="entry name" value="pimt"/>
    <property type="match status" value="1"/>
</dbReference>
<organism evidence="3 4">
    <name type="scientific">Congregibacter variabilis</name>
    <dbReference type="NCBI Taxonomy" id="3081200"/>
    <lineage>
        <taxon>Bacteria</taxon>
        <taxon>Pseudomonadati</taxon>
        <taxon>Pseudomonadota</taxon>
        <taxon>Gammaproteobacteria</taxon>
        <taxon>Cellvibrionales</taxon>
        <taxon>Halieaceae</taxon>
        <taxon>Congregibacter</taxon>
    </lineage>
</organism>
<comment type="similarity">
    <text evidence="1 2">Belongs to the methyltransferase superfamily. L-isoaspartyl/D-aspartyl protein methyltransferase family.</text>
</comment>